<dbReference type="EMBL" id="OZ019903">
    <property type="protein sequence ID" value="CAK9196849.1"/>
    <property type="molecule type" value="Genomic_DNA"/>
</dbReference>
<dbReference type="InterPro" id="IPR035309">
    <property type="entry name" value="PSME4"/>
</dbReference>
<keyword evidence="2" id="KW-1185">Reference proteome</keyword>
<proteinExistence type="predicted"/>
<evidence type="ECO:0000313" key="1">
    <source>
        <dbReference type="EMBL" id="CAK9196849.1"/>
    </source>
</evidence>
<evidence type="ECO:0000313" key="2">
    <source>
        <dbReference type="Proteomes" id="UP001497512"/>
    </source>
</evidence>
<reference evidence="1" key="1">
    <citation type="submission" date="2024-02" db="EMBL/GenBank/DDBJ databases">
        <authorList>
            <consortium name="ELIXIR-Norway"/>
            <consortium name="Elixir Norway"/>
        </authorList>
    </citation>
    <scope>NUCLEOTIDE SEQUENCE</scope>
</reference>
<sequence>MWQALRKVARFVHGQVLPGAVAEVGFLCTTAVYASPADAVPQLLGPLMDSILSALADAPVTGLSGDGPWAEFKVGKVAPKLPSAV</sequence>
<dbReference type="Proteomes" id="UP001497512">
    <property type="component" value="Chromosome 11"/>
</dbReference>
<organism evidence="1 2">
    <name type="scientific">Sphagnum troendelagicum</name>
    <dbReference type="NCBI Taxonomy" id="128251"/>
    <lineage>
        <taxon>Eukaryota</taxon>
        <taxon>Viridiplantae</taxon>
        <taxon>Streptophyta</taxon>
        <taxon>Embryophyta</taxon>
        <taxon>Bryophyta</taxon>
        <taxon>Sphagnophytina</taxon>
        <taxon>Sphagnopsida</taxon>
        <taxon>Sphagnales</taxon>
        <taxon>Sphagnaceae</taxon>
        <taxon>Sphagnum</taxon>
    </lineage>
</organism>
<accession>A0ABP0THM5</accession>
<name>A0ABP0THM5_9BRYO</name>
<dbReference type="PANTHER" id="PTHR32170">
    <property type="entry name" value="PROTEASOME ACTIVATOR COMPLEX SUBUNIT 4"/>
    <property type="match status" value="1"/>
</dbReference>
<gene>
    <name evidence="1" type="ORF">CSSPTR1EN2_LOCUS3680</name>
</gene>
<protein>
    <submittedName>
        <fullName evidence="1">Uncharacterized protein</fullName>
    </submittedName>
</protein>
<dbReference type="PANTHER" id="PTHR32170:SF3">
    <property type="entry name" value="PROTEASOME ACTIVATOR COMPLEX SUBUNIT 4"/>
    <property type="match status" value="1"/>
</dbReference>